<accession>A0A640S5A3</accession>
<gene>
    <name evidence="2" type="ORF">Scani_17940</name>
</gene>
<dbReference type="AlphaFoldDB" id="A0A640S5A3"/>
<evidence type="ECO:0000313" key="2">
    <source>
        <dbReference type="EMBL" id="GFE05526.1"/>
    </source>
</evidence>
<feature type="region of interest" description="Disordered" evidence="1">
    <location>
        <begin position="1"/>
        <end position="34"/>
    </location>
</feature>
<comment type="caution">
    <text evidence="2">The sequence shown here is derived from an EMBL/GenBank/DDBJ whole genome shotgun (WGS) entry which is preliminary data.</text>
</comment>
<organism evidence="2 3">
    <name type="scientific">Streptomyces caniferus</name>
    <dbReference type="NCBI Taxonomy" id="285557"/>
    <lineage>
        <taxon>Bacteria</taxon>
        <taxon>Bacillati</taxon>
        <taxon>Actinomycetota</taxon>
        <taxon>Actinomycetes</taxon>
        <taxon>Kitasatosporales</taxon>
        <taxon>Streptomycetaceae</taxon>
        <taxon>Streptomyces</taxon>
    </lineage>
</organism>
<feature type="compositionally biased region" description="Low complexity" evidence="1">
    <location>
        <begin position="1"/>
        <end position="14"/>
    </location>
</feature>
<reference evidence="2 3" key="1">
    <citation type="submission" date="2019-12" db="EMBL/GenBank/DDBJ databases">
        <title>Whole genome shotgun sequence of Streptomyces caniferus NBRC 15389.</title>
        <authorList>
            <person name="Ichikawa N."/>
            <person name="Kimura A."/>
            <person name="Kitahashi Y."/>
            <person name="Komaki H."/>
            <person name="Tamura T."/>
        </authorList>
    </citation>
    <scope>NUCLEOTIDE SEQUENCE [LARGE SCALE GENOMIC DNA]</scope>
    <source>
        <strain evidence="2 3">NBRC 15389</strain>
    </source>
</reference>
<dbReference type="EMBL" id="BLIN01000002">
    <property type="protein sequence ID" value="GFE05526.1"/>
    <property type="molecule type" value="Genomic_DNA"/>
</dbReference>
<sequence length="84" mass="8945">MVDGDAPGADAELGGLEGESGGERHRIGAAGAGDEHERGLVPVLRAVMGEDVVEYAADRQAYRGDRWMGTHVRFQSFSWGASSR</sequence>
<evidence type="ECO:0000256" key="1">
    <source>
        <dbReference type="SAM" id="MobiDB-lite"/>
    </source>
</evidence>
<protein>
    <submittedName>
        <fullName evidence="2">Uncharacterized protein</fullName>
    </submittedName>
</protein>
<proteinExistence type="predicted"/>
<evidence type="ECO:0000313" key="3">
    <source>
        <dbReference type="Proteomes" id="UP000435837"/>
    </source>
</evidence>
<name>A0A640S5A3_9ACTN</name>
<dbReference type="Proteomes" id="UP000435837">
    <property type="component" value="Unassembled WGS sequence"/>
</dbReference>